<evidence type="ECO:0000313" key="2">
    <source>
        <dbReference type="EMBL" id="ASW43165.1"/>
    </source>
</evidence>
<dbReference type="InterPro" id="IPR050248">
    <property type="entry name" value="Polysacc_deacetylase_ArnD"/>
</dbReference>
<proteinExistence type="predicted"/>
<dbReference type="GO" id="GO:0005975">
    <property type="term" value="P:carbohydrate metabolic process"/>
    <property type="evidence" value="ECO:0007669"/>
    <property type="project" value="InterPro"/>
</dbReference>
<dbReference type="InterPro" id="IPR002509">
    <property type="entry name" value="NODB_dom"/>
</dbReference>
<feature type="domain" description="NodB homology" evidence="1">
    <location>
        <begin position="34"/>
        <end position="224"/>
    </location>
</feature>
<dbReference type="AlphaFoldDB" id="A0A343JCA7"/>
<name>A0A343JCA7_9CLOT</name>
<dbReference type="GO" id="GO:0016810">
    <property type="term" value="F:hydrolase activity, acting on carbon-nitrogen (but not peptide) bonds"/>
    <property type="evidence" value="ECO:0007669"/>
    <property type="project" value="InterPro"/>
</dbReference>
<reference evidence="2 3" key="1">
    <citation type="submission" date="2016-08" db="EMBL/GenBank/DDBJ databases">
        <title>Complete Genome Sequence Of The Indigo Reducing Clostridium isatidis DSM15098.</title>
        <authorList>
            <person name="Little G.T."/>
            <person name="Minton N.P."/>
        </authorList>
    </citation>
    <scope>NUCLEOTIDE SEQUENCE [LARGE SCALE GENOMIC DNA]</scope>
    <source>
        <strain evidence="2 3">DSM 15098</strain>
    </source>
</reference>
<dbReference type="RefSeq" id="WP_119865302.1">
    <property type="nucleotide sequence ID" value="NZ_CP016786.1"/>
</dbReference>
<dbReference type="PROSITE" id="PS51677">
    <property type="entry name" value="NODB"/>
    <property type="match status" value="1"/>
</dbReference>
<dbReference type="Pfam" id="PF01522">
    <property type="entry name" value="Polysacc_deac_1"/>
    <property type="match status" value="1"/>
</dbReference>
<sequence>MKNNIFTKIISSSLIILLFLLLFPIKTFATSNDKVIYLTFDDGPGGKVTEEILDILKKEDVKATFFIISSQVKGQEDIILRIKNEGHSIGLHSHTHDRKNLYSSNEAFLEEMLKCQEILYEVTGEKYYIIRFPFGCNNKSYKLDQSLVDLLHRNNFKIYDWTGDCGDGANCKLPIDIIIRNSTKLANSDGNIVMLMHCSAINKNTVSALPSIIKYYKDNGYSFKVINENTEEIYKFIKK</sequence>
<dbReference type="PANTHER" id="PTHR10587">
    <property type="entry name" value="GLYCOSYL TRANSFERASE-RELATED"/>
    <property type="match status" value="1"/>
</dbReference>
<organism evidence="2 3">
    <name type="scientific">Clostridium isatidis</name>
    <dbReference type="NCBI Taxonomy" id="182773"/>
    <lineage>
        <taxon>Bacteria</taxon>
        <taxon>Bacillati</taxon>
        <taxon>Bacillota</taxon>
        <taxon>Clostridia</taxon>
        <taxon>Eubacteriales</taxon>
        <taxon>Clostridiaceae</taxon>
        <taxon>Clostridium</taxon>
    </lineage>
</organism>
<evidence type="ECO:0000313" key="3">
    <source>
        <dbReference type="Proteomes" id="UP000264883"/>
    </source>
</evidence>
<dbReference type="PANTHER" id="PTHR10587:SF125">
    <property type="entry name" value="POLYSACCHARIDE DEACETYLASE YHEN-RELATED"/>
    <property type="match status" value="1"/>
</dbReference>
<dbReference type="OrthoDB" id="258610at2"/>
<dbReference type="KEGG" id="cia:BEN51_06620"/>
<keyword evidence="3" id="KW-1185">Reference proteome</keyword>
<dbReference type="EMBL" id="CP016786">
    <property type="protein sequence ID" value="ASW43165.1"/>
    <property type="molecule type" value="Genomic_DNA"/>
</dbReference>
<protein>
    <submittedName>
        <fullName evidence="2">Polysaccharide deacetylase</fullName>
    </submittedName>
</protein>
<dbReference type="Proteomes" id="UP000264883">
    <property type="component" value="Chromosome"/>
</dbReference>
<dbReference type="InterPro" id="IPR011330">
    <property type="entry name" value="Glyco_hydro/deAcase_b/a-brl"/>
</dbReference>
<dbReference type="Gene3D" id="3.20.20.370">
    <property type="entry name" value="Glycoside hydrolase/deacetylase"/>
    <property type="match status" value="1"/>
</dbReference>
<gene>
    <name evidence="2" type="ORF">BEN51_06620</name>
</gene>
<dbReference type="CDD" id="cd10944">
    <property type="entry name" value="CE4_SmPgdA_like"/>
    <property type="match status" value="1"/>
</dbReference>
<dbReference type="SUPFAM" id="SSF88713">
    <property type="entry name" value="Glycoside hydrolase/deacetylase"/>
    <property type="match status" value="1"/>
</dbReference>
<evidence type="ECO:0000259" key="1">
    <source>
        <dbReference type="PROSITE" id="PS51677"/>
    </source>
</evidence>
<accession>A0A343JCA7</accession>